<organism evidence="1 2">
    <name type="scientific">Arenibacter algicola</name>
    <dbReference type="NCBI Taxonomy" id="616991"/>
    <lineage>
        <taxon>Bacteria</taxon>
        <taxon>Pseudomonadati</taxon>
        <taxon>Bacteroidota</taxon>
        <taxon>Flavobacteriia</taxon>
        <taxon>Flavobacteriales</taxon>
        <taxon>Flavobacteriaceae</taxon>
        <taxon>Arenibacter</taxon>
    </lineage>
</organism>
<keyword evidence="2" id="KW-1185">Reference proteome</keyword>
<accession>A0ABY3ALA8</accession>
<reference evidence="1 2" key="1">
    <citation type="submission" date="2019-06" db="EMBL/GenBank/DDBJ databases">
        <title>A large-scale integrated study on North Sea by COGITO (Coastal Microbe Genomic &amp; Taxonomic Observatory).</title>
        <authorList>
            <person name="Teeling H."/>
        </authorList>
    </citation>
    <scope>NUCLEOTIDE SEQUENCE [LARGE SCALE GENOMIC DNA]</scope>
    <source>
        <strain evidence="1 2">MAR_2009_79</strain>
    </source>
</reference>
<evidence type="ECO:0008006" key="3">
    <source>
        <dbReference type="Google" id="ProtNLM"/>
    </source>
</evidence>
<sequence length="81" mass="9308">MGLGYKFVYGTFQDGYIFPIIIKTVALKKYRIKLFWVVLGLALLSCKGEKKLGPVKDVDTELGLYQETHRPQFHFNPQENG</sequence>
<protein>
    <recommendedName>
        <fullName evidence="3">Lipoprotein</fullName>
    </recommendedName>
</protein>
<gene>
    <name evidence="1" type="ORF">GQ41_4106</name>
</gene>
<proteinExistence type="predicted"/>
<comment type="caution">
    <text evidence="1">The sequence shown here is derived from an EMBL/GenBank/DDBJ whole genome shotgun (WGS) entry which is preliminary data.</text>
</comment>
<dbReference type="Proteomes" id="UP000315363">
    <property type="component" value="Unassembled WGS sequence"/>
</dbReference>
<evidence type="ECO:0000313" key="2">
    <source>
        <dbReference type="Proteomes" id="UP000315363"/>
    </source>
</evidence>
<name>A0ABY3ALA8_9FLAO</name>
<dbReference type="EMBL" id="VHIF01000001">
    <property type="protein sequence ID" value="TQO39431.1"/>
    <property type="molecule type" value="Genomic_DNA"/>
</dbReference>
<evidence type="ECO:0000313" key="1">
    <source>
        <dbReference type="EMBL" id="TQO39431.1"/>
    </source>
</evidence>